<evidence type="ECO:0008006" key="3">
    <source>
        <dbReference type="Google" id="ProtNLM"/>
    </source>
</evidence>
<dbReference type="EMBL" id="DS985242">
    <property type="protein sequence ID" value="EDV28225.1"/>
    <property type="molecule type" value="Genomic_DNA"/>
</dbReference>
<name>B3RPQ1_TRIAD</name>
<dbReference type="Proteomes" id="UP000009022">
    <property type="component" value="Unassembled WGS sequence"/>
</dbReference>
<dbReference type="AlphaFoldDB" id="B3RPQ1"/>
<dbReference type="KEGG" id="tad:TRIADDRAFT_53619"/>
<evidence type="ECO:0000313" key="1">
    <source>
        <dbReference type="EMBL" id="EDV28225.1"/>
    </source>
</evidence>
<organism evidence="1 2">
    <name type="scientific">Trichoplax adhaerens</name>
    <name type="common">Trichoplax reptans</name>
    <dbReference type="NCBI Taxonomy" id="10228"/>
    <lineage>
        <taxon>Eukaryota</taxon>
        <taxon>Metazoa</taxon>
        <taxon>Placozoa</taxon>
        <taxon>Uniplacotomia</taxon>
        <taxon>Trichoplacea</taxon>
        <taxon>Trichoplacidae</taxon>
        <taxon>Trichoplax</taxon>
    </lineage>
</organism>
<dbReference type="RefSeq" id="XP_002110059.1">
    <property type="nucleotide sequence ID" value="XM_002110023.1"/>
</dbReference>
<dbReference type="GeneID" id="6750727"/>
<dbReference type="InParanoid" id="B3RPQ1"/>
<evidence type="ECO:0000313" key="2">
    <source>
        <dbReference type="Proteomes" id="UP000009022"/>
    </source>
</evidence>
<gene>
    <name evidence="1" type="ORF">TRIADDRAFT_53619</name>
</gene>
<proteinExistence type="predicted"/>
<protein>
    <recommendedName>
        <fullName evidence="3">FZ domain-containing protein</fullName>
    </recommendedName>
</protein>
<reference evidence="1 2" key="1">
    <citation type="journal article" date="2008" name="Nature">
        <title>The Trichoplax genome and the nature of placozoans.</title>
        <authorList>
            <person name="Srivastava M."/>
            <person name="Begovic E."/>
            <person name="Chapman J."/>
            <person name="Putnam N.H."/>
            <person name="Hellsten U."/>
            <person name="Kawashima T."/>
            <person name="Kuo A."/>
            <person name="Mitros T."/>
            <person name="Salamov A."/>
            <person name="Carpenter M.L."/>
            <person name="Signorovitch A.Y."/>
            <person name="Moreno M.A."/>
            <person name="Kamm K."/>
            <person name="Grimwood J."/>
            <person name="Schmutz J."/>
            <person name="Shapiro H."/>
            <person name="Grigoriev I.V."/>
            <person name="Buss L.W."/>
            <person name="Schierwater B."/>
            <person name="Dellaporta S.L."/>
            <person name="Rokhsar D.S."/>
        </authorList>
    </citation>
    <scope>NUCLEOTIDE SEQUENCE [LARGE SCALE GENOMIC DNA]</scope>
    <source>
        <strain evidence="1 2">Grell-BS-1999</strain>
    </source>
</reference>
<dbReference type="CTD" id="6750727"/>
<dbReference type="HOGENOM" id="CLU_1373833_0_0_1"/>
<accession>B3RPQ1</accession>
<keyword evidence="2" id="KW-1185">Reference proteome</keyword>
<dbReference type="PhylomeDB" id="B3RPQ1"/>
<sequence>MLCIKIMNRFFTPTLTLSEKEALVLGSIFTHSQVELQSGIKCANYFKQIKCNATFPQCSSDRTTLTYVNISNLCAQFRSECSNTSNVPAECTYHRPSEPKSVYNLSACIKPTSALHFHGNDCPPRPKDLTIPEWFNDDRSQLQVIAIHVPDTLRSNGASESCIKKVLSYGCHEIPFCSADRTELLSAGNQQNCQKALTW</sequence>